<evidence type="ECO:0000313" key="1">
    <source>
        <dbReference type="EMBL" id="EFH70255.1"/>
    </source>
</evidence>
<dbReference type="Gramene" id="Al_scaffold_0001_3900">
    <property type="protein sequence ID" value="Al_scaffold_0001_3900"/>
    <property type="gene ID" value="Al_scaffold_0001_3900"/>
</dbReference>
<dbReference type="AlphaFoldDB" id="D7KNU3"/>
<protein>
    <submittedName>
        <fullName evidence="1">Predicted protein</fullName>
    </submittedName>
</protein>
<gene>
    <name evidence="1" type="ORF">ARALYDRAFT_681577</name>
</gene>
<name>D7KNU3_ARALL</name>
<organism evidence="2">
    <name type="scientific">Arabidopsis lyrata subsp. lyrata</name>
    <name type="common">Lyre-leaved rock-cress</name>
    <dbReference type="NCBI Taxonomy" id="81972"/>
    <lineage>
        <taxon>Eukaryota</taxon>
        <taxon>Viridiplantae</taxon>
        <taxon>Streptophyta</taxon>
        <taxon>Embryophyta</taxon>
        <taxon>Tracheophyta</taxon>
        <taxon>Spermatophyta</taxon>
        <taxon>Magnoliopsida</taxon>
        <taxon>eudicotyledons</taxon>
        <taxon>Gunneridae</taxon>
        <taxon>Pentapetalae</taxon>
        <taxon>rosids</taxon>
        <taxon>malvids</taxon>
        <taxon>Brassicales</taxon>
        <taxon>Brassicaceae</taxon>
        <taxon>Camelineae</taxon>
        <taxon>Arabidopsis</taxon>
    </lineage>
</organism>
<reference evidence="2" key="1">
    <citation type="journal article" date="2011" name="Nat. Genet.">
        <title>The Arabidopsis lyrata genome sequence and the basis of rapid genome size change.</title>
        <authorList>
            <person name="Hu T.T."/>
            <person name="Pattyn P."/>
            <person name="Bakker E.G."/>
            <person name="Cao J."/>
            <person name="Cheng J.-F."/>
            <person name="Clark R.M."/>
            <person name="Fahlgren N."/>
            <person name="Fawcett J.A."/>
            <person name="Grimwood J."/>
            <person name="Gundlach H."/>
            <person name="Haberer G."/>
            <person name="Hollister J.D."/>
            <person name="Ossowski S."/>
            <person name="Ottilar R.P."/>
            <person name="Salamov A.A."/>
            <person name="Schneeberger K."/>
            <person name="Spannagl M."/>
            <person name="Wang X."/>
            <person name="Yang L."/>
            <person name="Nasrallah M.E."/>
            <person name="Bergelson J."/>
            <person name="Carrington J.C."/>
            <person name="Gaut B.S."/>
            <person name="Schmutz J."/>
            <person name="Mayer K.F.X."/>
            <person name="Van de Peer Y."/>
            <person name="Grigoriev I.V."/>
            <person name="Nordborg M."/>
            <person name="Weigel D."/>
            <person name="Guo Y.-L."/>
        </authorList>
    </citation>
    <scope>NUCLEOTIDE SEQUENCE [LARGE SCALE GENOMIC DNA]</scope>
    <source>
        <strain evidence="2">cv. MN47</strain>
    </source>
</reference>
<dbReference type="EMBL" id="GL348713">
    <property type="protein sequence ID" value="EFH70255.1"/>
    <property type="molecule type" value="Genomic_DNA"/>
</dbReference>
<proteinExistence type="predicted"/>
<sequence>MMKENIEKYGDVLAKRRVGWVGLLELRDAWEGRERTRCAKVVETTGGSNWVYRGLGQSLWWWSSMSGQI</sequence>
<dbReference type="HOGENOM" id="CLU_2779275_0_0_1"/>
<dbReference type="Proteomes" id="UP000008694">
    <property type="component" value="Unassembled WGS sequence"/>
</dbReference>
<evidence type="ECO:0000313" key="2">
    <source>
        <dbReference type="Proteomes" id="UP000008694"/>
    </source>
</evidence>
<keyword evidence="2" id="KW-1185">Reference proteome</keyword>
<accession>D7KNU3</accession>